<dbReference type="GO" id="GO:0016780">
    <property type="term" value="F:phosphotransferase activity, for other substituted phosphate groups"/>
    <property type="evidence" value="ECO:0007669"/>
    <property type="project" value="InterPro"/>
</dbReference>
<gene>
    <name evidence="10" type="ORF">SAMN05216282_10628</name>
</gene>
<keyword evidence="11" id="KW-1185">Reference proteome</keyword>
<evidence type="ECO:0000256" key="7">
    <source>
        <dbReference type="PIRSR" id="PIRSR600715-1"/>
    </source>
</evidence>
<dbReference type="GO" id="GO:0046872">
    <property type="term" value="F:metal ion binding"/>
    <property type="evidence" value="ECO:0007669"/>
    <property type="project" value="UniProtKB-KW"/>
</dbReference>
<dbReference type="EMBL" id="FNFU01000006">
    <property type="protein sequence ID" value="SDK42934.1"/>
    <property type="molecule type" value="Genomic_DNA"/>
</dbReference>
<reference evidence="10 11" key="1">
    <citation type="submission" date="2016-10" db="EMBL/GenBank/DDBJ databases">
        <authorList>
            <person name="de Groot N.N."/>
        </authorList>
    </citation>
    <scope>NUCLEOTIDE SEQUENCE [LARGE SCALE GENOMIC DNA]</scope>
    <source>
        <strain evidence="10 11">CGMCC 1.5382</strain>
    </source>
</reference>
<dbReference type="GO" id="GO:0009103">
    <property type="term" value="P:lipopolysaccharide biosynthetic process"/>
    <property type="evidence" value="ECO:0007669"/>
    <property type="project" value="TreeGrafter"/>
</dbReference>
<dbReference type="PANTHER" id="PTHR22926:SF3">
    <property type="entry name" value="UNDECAPRENYL-PHOSPHATE ALPHA-N-ACETYLGLUCOSAMINYL 1-PHOSPHATE TRANSFERASE"/>
    <property type="match status" value="1"/>
</dbReference>
<keyword evidence="6 8" id="KW-0472">Membrane</keyword>
<evidence type="ECO:0000256" key="8">
    <source>
        <dbReference type="SAM" id="Phobius"/>
    </source>
</evidence>
<sequence>MTFIEWVAIVAALCISLVAPYAIKPFLQRLRVIDVPNHRSSHTSPVLRGVGLAPMLGVLGGVGILVGLGPEGGKQQLLIVLLTSGAVSFVGVLEDLKGVRIAVRAGTQLLIGAFATSALAAASGSDWWWVPIGAIAFAGYTNVANFMDGINAISSLHGVAVGLAFVAISVMTDIRWLLPAGLVLAASFAAFLPWNLMRNRVFLGDVGSYLLGGTIAVIVIAAVLQGAPLVAMVAPLSIYLVDTCATLLRRILRGDDWQRAHRSHVYQRLTDTGLSHLSVALIVTCATFVTSALGLLALAESGSLLAFLAIAASSAAYLALPRLRGWGAPSFTPPTATFPSAISTRPLAISARGRWAVVGASGFIGKALAKELRAQGCDVVDVIAPRLFLDSAATADEVLEGLEFSSEAVNSMATALAGADVVVNAAGLALPGSAASASLSGANALLPLVVLRAAEQAHATRVVHLSSAAVQGRRQMLDESVDTSPFSPYSQSKALGESALLAYVAKVADIQTLDLVIVRATSVQGLGRATTRQLRRLARSPLASVARPGDAPTVVSSLRGLVEFVARVGAYPGTVPGIVLQPWEGMTTSSVLESAGTRPPVAVPAAVCRSLVTLGYAIGHVLPPVNGLVRRVELMWLGQEQDAQWARTVGLEQNSYVADVLAGAPERSS</sequence>
<keyword evidence="3 10" id="KW-0808">Transferase</keyword>
<feature type="transmembrane region" description="Helical" evidence="8">
    <location>
        <begin position="150"/>
        <end position="170"/>
    </location>
</feature>
<keyword evidence="2" id="KW-1003">Cell membrane</keyword>
<dbReference type="Pfam" id="PF01370">
    <property type="entry name" value="Epimerase"/>
    <property type="match status" value="1"/>
</dbReference>
<dbReference type="GO" id="GO:0005886">
    <property type="term" value="C:plasma membrane"/>
    <property type="evidence" value="ECO:0007669"/>
    <property type="project" value="UniProtKB-SubCell"/>
</dbReference>
<feature type="binding site" evidence="7">
    <location>
        <position position="145"/>
    </location>
    <ligand>
        <name>Mg(2+)</name>
        <dbReference type="ChEBI" id="CHEBI:18420"/>
    </ligand>
</feature>
<evidence type="ECO:0000313" key="11">
    <source>
        <dbReference type="Proteomes" id="UP000198701"/>
    </source>
</evidence>
<keyword evidence="7" id="KW-0460">Magnesium</keyword>
<evidence type="ECO:0000313" key="10">
    <source>
        <dbReference type="EMBL" id="SDK42934.1"/>
    </source>
</evidence>
<evidence type="ECO:0000256" key="6">
    <source>
        <dbReference type="ARBA" id="ARBA00023136"/>
    </source>
</evidence>
<dbReference type="InterPro" id="IPR000715">
    <property type="entry name" value="Glycosyl_transferase_4"/>
</dbReference>
<feature type="domain" description="NAD-dependent epimerase/dehydratase" evidence="9">
    <location>
        <begin position="356"/>
        <end position="564"/>
    </location>
</feature>
<dbReference type="Proteomes" id="UP000198701">
    <property type="component" value="Unassembled WGS sequence"/>
</dbReference>
<feature type="transmembrane region" description="Helical" evidence="8">
    <location>
        <begin position="75"/>
        <end position="94"/>
    </location>
</feature>
<evidence type="ECO:0000259" key="9">
    <source>
        <dbReference type="Pfam" id="PF01370"/>
    </source>
</evidence>
<comment type="cofactor">
    <cofactor evidence="7">
        <name>Mg(2+)</name>
        <dbReference type="ChEBI" id="CHEBI:18420"/>
    </cofactor>
</comment>
<dbReference type="CDD" id="cd06854">
    <property type="entry name" value="GT_WbpL_WbcO_like"/>
    <property type="match status" value="1"/>
</dbReference>
<keyword evidence="7" id="KW-0479">Metal-binding</keyword>
<comment type="subcellular location">
    <subcellularLocation>
        <location evidence="1">Cell membrane</location>
        <topology evidence="1">Multi-pass membrane protein</topology>
    </subcellularLocation>
</comment>
<dbReference type="STRING" id="386301.SAMN05216282_10628"/>
<feature type="transmembrane region" description="Helical" evidence="8">
    <location>
        <begin position="6"/>
        <end position="23"/>
    </location>
</feature>
<accession>A0A1G9BUW2</accession>
<evidence type="ECO:0000256" key="3">
    <source>
        <dbReference type="ARBA" id="ARBA00022679"/>
    </source>
</evidence>
<evidence type="ECO:0000256" key="5">
    <source>
        <dbReference type="ARBA" id="ARBA00022989"/>
    </source>
</evidence>
<proteinExistence type="predicted"/>
<dbReference type="GO" id="GO:0071555">
    <property type="term" value="P:cell wall organization"/>
    <property type="evidence" value="ECO:0007669"/>
    <property type="project" value="TreeGrafter"/>
</dbReference>
<keyword evidence="5 8" id="KW-1133">Transmembrane helix</keyword>
<dbReference type="InterPro" id="IPR036291">
    <property type="entry name" value="NAD(P)-bd_dom_sf"/>
</dbReference>
<dbReference type="SUPFAM" id="SSF51735">
    <property type="entry name" value="NAD(P)-binding Rossmann-fold domains"/>
    <property type="match status" value="1"/>
</dbReference>
<feature type="transmembrane region" description="Helical" evidence="8">
    <location>
        <begin position="273"/>
        <end position="298"/>
    </location>
</feature>
<keyword evidence="4 8" id="KW-0812">Transmembrane</keyword>
<protein>
    <submittedName>
        <fullName evidence="10">UDP-N-acetylmuramyl pentapeptide phosphotransferase/UDP-N-acetylglucosamine-1-phosphate transferase</fullName>
    </submittedName>
</protein>
<dbReference type="PANTHER" id="PTHR22926">
    <property type="entry name" value="PHOSPHO-N-ACETYLMURAMOYL-PENTAPEPTIDE-TRANSFERASE"/>
    <property type="match status" value="1"/>
</dbReference>
<evidence type="ECO:0000256" key="4">
    <source>
        <dbReference type="ARBA" id="ARBA00022692"/>
    </source>
</evidence>
<evidence type="ECO:0000256" key="1">
    <source>
        <dbReference type="ARBA" id="ARBA00004651"/>
    </source>
</evidence>
<name>A0A1G9BUW2_9MICO</name>
<feature type="transmembrane region" description="Helical" evidence="8">
    <location>
        <begin position="127"/>
        <end position="143"/>
    </location>
</feature>
<dbReference type="GO" id="GO:0044038">
    <property type="term" value="P:cell wall macromolecule biosynthetic process"/>
    <property type="evidence" value="ECO:0007669"/>
    <property type="project" value="TreeGrafter"/>
</dbReference>
<dbReference type="RefSeq" id="WP_092322816.1">
    <property type="nucleotide sequence ID" value="NZ_FNFU01000006.1"/>
</dbReference>
<feature type="transmembrane region" description="Helical" evidence="8">
    <location>
        <begin position="46"/>
        <end position="69"/>
    </location>
</feature>
<dbReference type="Gene3D" id="3.40.50.720">
    <property type="entry name" value="NAD(P)-binding Rossmann-like Domain"/>
    <property type="match status" value="1"/>
</dbReference>
<dbReference type="AlphaFoldDB" id="A0A1G9BUW2"/>
<feature type="transmembrane region" description="Helical" evidence="8">
    <location>
        <begin position="304"/>
        <end position="320"/>
    </location>
</feature>
<feature type="transmembrane region" description="Helical" evidence="8">
    <location>
        <begin position="206"/>
        <end position="224"/>
    </location>
</feature>
<dbReference type="InterPro" id="IPR001509">
    <property type="entry name" value="Epimerase_deHydtase"/>
</dbReference>
<dbReference type="OrthoDB" id="9783652at2"/>
<organism evidence="10 11">
    <name type="scientific">Cryobacterium psychrotolerans</name>
    <dbReference type="NCBI Taxonomy" id="386301"/>
    <lineage>
        <taxon>Bacteria</taxon>
        <taxon>Bacillati</taxon>
        <taxon>Actinomycetota</taxon>
        <taxon>Actinomycetes</taxon>
        <taxon>Micrococcales</taxon>
        <taxon>Microbacteriaceae</taxon>
        <taxon>Cryobacterium</taxon>
    </lineage>
</organism>
<feature type="transmembrane region" description="Helical" evidence="8">
    <location>
        <begin position="176"/>
        <end position="194"/>
    </location>
</feature>
<feature type="transmembrane region" description="Helical" evidence="8">
    <location>
        <begin position="101"/>
        <end position="121"/>
    </location>
</feature>
<evidence type="ECO:0000256" key="2">
    <source>
        <dbReference type="ARBA" id="ARBA00022475"/>
    </source>
</evidence>
<dbReference type="Pfam" id="PF00953">
    <property type="entry name" value="Glycos_transf_4"/>
    <property type="match status" value="1"/>
</dbReference>
<feature type="binding site" evidence="7">
    <location>
        <position position="205"/>
    </location>
    <ligand>
        <name>Mg(2+)</name>
        <dbReference type="ChEBI" id="CHEBI:18420"/>
    </ligand>
</feature>